<protein>
    <recommendedName>
        <fullName evidence="4">TEA domain-containing protein</fullName>
    </recommendedName>
</protein>
<feature type="region of interest" description="Disordered" evidence="3">
    <location>
        <begin position="130"/>
        <end position="149"/>
    </location>
</feature>
<proteinExistence type="inferred from homology"/>
<dbReference type="AlphaFoldDB" id="A0A4Y9YB00"/>
<dbReference type="PROSITE" id="PS51088">
    <property type="entry name" value="TEA_2"/>
    <property type="match status" value="1"/>
</dbReference>
<reference evidence="5 6" key="1">
    <citation type="submission" date="2019-02" db="EMBL/GenBank/DDBJ databases">
        <title>Genome sequencing of the rare red list fungi Dentipellis fragilis.</title>
        <authorList>
            <person name="Buettner E."/>
            <person name="Kellner H."/>
        </authorList>
    </citation>
    <scope>NUCLEOTIDE SEQUENCE [LARGE SCALE GENOMIC DNA]</scope>
    <source>
        <strain evidence="5 6">DSM 105465</strain>
    </source>
</reference>
<accession>A0A4Y9YB00</accession>
<dbReference type="InterPro" id="IPR038096">
    <property type="entry name" value="TEA/ATTS_sf"/>
</dbReference>
<organism evidence="5 6">
    <name type="scientific">Dentipellis fragilis</name>
    <dbReference type="NCBI Taxonomy" id="205917"/>
    <lineage>
        <taxon>Eukaryota</taxon>
        <taxon>Fungi</taxon>
        <taxon>Dikarya</taxon>
        <taxon>Basidiomycota</taxon>
        <taxon>Agaricomycotina</taxon>
        <taxon>Agaricomycetes</taxon>
        <taxon>Russulales</taxon>
        <taxon>Hericiaceae</taxon>
        <taxon>Dentipellis</taxon>
    </lineage>
</organism>
<evidence type="ECO:0000313" key="5">
    <source>
        <dbReference type="EMBL" id="TFY59342.1"/>
    </source>
</evidence>
<dbReference type="EMBL" id="SEOQ01000625">
    <property type="protein sequence ID" value="TFY59342.1"/>
    <property type="molecule type" value="Genomic_DNA"/>
</dbReference>
<feature type="domain" description="TEA" evidence="4">
    <location>
        <begin position="21"/>
        <end position="93"/>
    </location>
</feature>
<dbReference type="SMART" id="SM00426">
    <property type="entry name" value="TEA"/>
    <property type="match status" value="1"/>
</dbReference>
<dbReference type="OrthoDB" id="10006572at2759"/>
<comment type="caution">
    <text evidence="5">The sequence shown here is derived from an EMBL/GenBank/DDBJ whole genome shotgun (WGS) entry which is preliminary data.</text>
</comment>
<keyword evidence="6" id="KW-1185">Reference proteome</keyword>
<evidence type="ECO:0000313" key="6">
    <source>
        <dbReference type="Proteomes" id="UP000298327"/>
    </source>
</evidence>
<feature type="DNA-binding region" description="TEA" evidence="2">
    <location>
        <begin position="21"/>
        <end position="93"/>
    </location>
</feature>
<name>A0A4Y9YB00_9AGAM</name>
<dbReference type="Proteomes" id="UP000298327">
    <property type="component" value="Unassembled WGS sequence"/>
</dbReference>
<evidence type="ECO:0000256" key="2">
    <source>
        <dbReference type="PROSITE-ProRule" id="PRU00505"/>
    </source>
</evidence>
<dbReference type="InterPro" id="IPR000818">
    <property type="entry name" value="TEA/ATTS_dom"/>
</dbReference>
<dbReference type="GO" id="GO:0003700">
    <property type="term" value="F:DNA-binding transcription factor activity"/>
    <property type="evidence" value="ECO:0007669"/>
    <property type="project" value="InterPro"/>
</dbReference>
<evidence type="ECO:0000256" key="3">
    <source>
        <dbReference type="SAM" id="MobiDB-lite"/>
    </source>
</evidence>
<sequence>MSPSPSHNSLTPQRKHRKMLKDGTSEVWPESVEKVFVQGLRQYWDSPWATYSRGRSRWRNQFLVDYLHAAGVERSKKQVASHIQVLRNMWKGEPGQFHFSRNSPVSHPSPEYQLVAGGEELFQDTRLLPSRAPSKQYSPESVSSDLSVKEEGGDVLSPLNLAASDTPLELSLPQSYFPQPSHSPTEQSYLAPLSMPSAPEAAGMHHVKAEPEPFDSSFLLSNVSSNAFASQSMPSLQRFHNSISALALWAEGMQPISIDVERLMQLTRTQPSSTSRVCIRLKLSLSTLDDVLSPPTLHGFQGTLAFAAPWTASAQCVTRVYAGGVCDSEETSNFQCSMSNTGGAGQPVTVLLPDSWLSRCKWRNANVPTFITQQVLVDNEELALIVYDLERPQHGLPAAEFVDISRDRRARPASTHGLLPATSSPNYTLNRLSATGSYSSSSSSDVSTLSYTVPRSNAAPPLTVPVAVNHGNPYAYPSALFS</sequence>
<feature type="region of interest" description="Disordered" evidence="3">
    <location>
        <begin position="1"/>
        <end position="24"/>
    </location>
</feature>
<dbReference type="Pfam" id="PF01285">
    <property type="entry name" value="TEA"/>
    <property type="match status" value="1"/>
</dbReference>
<dbReference type="STRING" id="205917.A0A4Y9YB00"/>
<gene>
    <name evidence="5" type="ORF">EVG20_g7826</name>
</gene>
<dbReference type="Gene3D" id="6.10.20.40">
    <property type="entry name" value="TEA/ATTS domain"/>
    <property type="match status" value="1"/>
</dbReference>
<evidence type="ECO:0000259" key="4">
    <source>
        <dbReference type="PROSITE" id="PS51088"/>
    </source>
</evidence>
<feature type="compositionally biased region" description="Polar residues" evidence="3">
    <location>
        <begin position="133"/>
        <end position="146"/>
    </location>
</feature>
<evidence type="ECO:0000256" key="1">
    <source>
        <dbReference type="ARBA" id="ARBA00008421"/>
    </source>
</evidence>
<comment type="similarity">
    <text evidence="1">Belongs to the TEC1 family.</text>
</comment>
<feature type="compositionally biased region" description="Polar residues" evidence="3">
    <location>
        <begin position="1"/>
        <end position="12"/>
    </location>
</feature>